<dbReference type="SUPFAM" id="SSF55729">
    <property type="entry name" value="Acyl-CoA N-acyltransferases (Nat)"/>
    <property type="match status" value="1"/>
</dbReference>
<dbReference type="CDD" id="cd04301">
    <property type="entry name" value="NAT_SF"/>
    <property type="match status" value="1"/>
</dbReference>
<name>A0A7H1B0S2_9ACTN</name>
<dbReference type="Pfam" id="PF00583">
    <property type="entry name" value="Acetyltransf_1"/>
    <property type="match status" value="1"/>
</dbReference>
<dbReference type="EMBL" id="CP061281">
    <property type="protein sequence ID" value="QNS02327.1"/>
    <property type="molecule type" value="Genomic_DNA"/>
</dbReference>
<reference evidence="3 4" key="1">
    <citation type="submission" date="2020-09" db="EMBL/GenBank/DDBJ databases">
        <title>A novel species.</title>
        <authorList>
            <person name="Gao J."/>
        </authorList>
    </citation>
    <scope>NUCLEOTIDE SEQUENCE [LARGE SCALE GENOMIC DNA]</scope>
    <source>
        <strain evidence="3 4">CRXT-Y-14</strain>
    </source>
</reference>
<dbReference type="Proteomes" id="UP000516428">
    <property type="component" value="Chromosome"/>
</dbReference>
<evidence type="ECO:0000256" key="1">
    <source>
        <dbReference type="SAM" id="MobiDB-lite"/>
    </source>
</evidence>
<evidence type="ECO:0000313" key="3">
    <source>
        <dbReference type="EMBL" id="QNS02327.1"/>
    </source>
</evidence>
<evidence type="ECO:0000313" key="4">
    <source>
        <dbReference type="Proteomes" id="UP000516428"/>
    </source>
</evidence>
<accession>A0A7H1B0S2</accession>
<protein>
    <submittedName>
        <fullName evidence="3">GNAT family N-acetyltransferase</fullName>
    </submittedName>
</protein>
<dbReference type="Gene3D" id="3.40.630.30">
    <property type="match status" value="1"/>
</dbReference>
<dbReference type="AlphaFoldDB" id="A0A7H1B0S2"/>
<keyword evidence="4" id="KW-1185">Reference proteome</keyword>
<feature type="compositionally biased region" description="Basic and acidic residues" evidence="1">
    <location>
        <begin position="164"/>
        <end position="177"/>
    </location>
</feature>
<dbReference type="RefSeq" id="WP_188335082.1">
    <property type="nucleotide sequence ID" value="NZ_CP061281.1"/>
</dbReference>
<organism evidence="3 4">
    <name type="scientific">Streptomyces xanthii</name>
    <dbReference type="NCBI Taxonomy" id="2768069"/>
    <lineage>
        <taxon>Bacteria</taxon>
        <taxon>Bacillati</taxon>
        <taxon>Actinomycetota</taxon>
        <taxon>Actinomycetes</taxon>
        <taxon>Kitasatosporales</taxon>
        <taxon>Streptomycetaceae</taxon>
        <taxon>Streptomyces</taxon>
    </lineage>
</organism>
<gene>
    <name evidence="3" type="ORF">IAG42_01020</name>
</gene>
<dbReference type="KEGG" id="sxn:IAG42_01020"/>
<dbReference type="InterPro" id="IPR000182">
    <property type="entry name" value="GNAT_dom"/>
</dbReference>
<dbReference type="InterPro" id="IPR016181">
    <property type="entry name" value="Acyl_CoA_acyltransferase"/>
</dbReference>
<evidence type="ECO:0000259" key="2">
    <source>
        <dbReference type="PROSITE" id="PS51186"/>
    </source>
</evidence>
<proteinExistence type="predicted"/>
<keyword evidence="3" id="KW-0808">Transferase</keyword>
<feature type="domain" description="N-acetyltransferase" evidence="2">
    <location>
        <begin position="26"/>
        <end position="169"/>
    </location>
</feature>
<dbReference type="GO" id="GO:0016747">
    <property type="term" value="F:acyltransferase activity, transferring groups other than amino-acyl groups"/>
    <property type="evidence" value="ECO:0007669"/>
    <property type="project" value="InterPro"/>
</dbReference>
<sequence length="267" mass="29968">MTYVIDAACRNDAESLGPLLLRAWLETYPHPEAGIDEDWIREHRGSSATADGTTRWREFIEAANQRPDLLFCRVVRSGGETVGVLCGRRGEQVSLGPMYLLNQVQGRGLGGRLMSEFLAWAGDVPIGLWVTDYNAGAVRFYQRHGFKITGERELWRGSPTSEWSGRRRPTESPDVRTPEGVRVVRGGRRGGRWSRRHPRRSGSGLCVGLHGREPTTAARGRLRWVSLLRVDQAFASPQRWGDCGVARHPRRLEAFHVVTAHLAPRRA</sequence>
<dbReference type="PROSITE" id="PS51186">
    <property type="entry name" value="GNAT"/>
    <property type="match status" value="1"/>
</dbReference>
<feature type="region of interest" description="Disordered" evidence="1">
    <location>
        <begin position="158"/>
        <end position="177"/>
    </location>
</feature>